<sequence>MHVHLHKWRELYCFHHKPQSTAHHLMLLTGWMNACFEHTTIVILGLRQARSLLDGTLMKKDVPLETFAREWMRALNKAMHTGDCFALFLLAQRIIVQLEAEAYASQLEQDKEFITLILDTINKSDGTYGHKMMHEIFKAYSMLRQKGNRNHSTNVYLAVVCLVVFGALYLIPFVTHVHSATYRSEIC</sequence>
<reference evidence="2 3" key="1">
    <citation type="submission" date="2024-11" db="EMBL/GenBank/DDBJ databases">
        <title>Adaptive evolution of stress response genes in parasites aligns with host niche diversity.</title>
        <authorList>
            <person name="Hahn C."/>
            <person name="Resl P."/>
        </authorList>
    </citation>
    <scope>NUCLEOTIDE SEQUENCE [LARGE SCALE GENOMIC DNA]</scope>
    <source>
        <strain evidence="2">EGGRZ-B1_66</strain>
        <tissue evidence="2">Body</tissue>
    </source>
</reference>
<keyword evidence="1" id="KW-0472">Membrane</keyword>
<protein>
    <submittedName>
        <fullName evidence="2">Uncharacterized protein</fullName>
    </submittedName>
</protein>
<dbReference type="AlphaFoldDB" id="A0ABD2Q7D6"/>
<evidence type="ECO:0000256" key="1">
    <source>
        <dbReference type="SAM" id="Phobius"/>
    </source>
</evidence>
<keyword evidence="3" id="KW-1185">Reference proteome</keyword>
<gene>
    <name evidence="2" type="ORF">Ciccas_005882</name>
</gene>
<dbReference type="EMBL" id="JBJKFK010000742">
    <property type="protein sequence ID" value="KAL3315482.1"/>
    <property type="molecule type" value="Genomic_DNA"/>
</dbReference>
<name>A0ABD2Q7D6_9PLAT</name>
<evidence type="ECO:0000313" key="2">
    <source>
        <dbReference type="EMBL" id="KAL3315482.1"/>
    </source>
</evidence>
<dbReference type="Proteomes" id="UP001626550">
    <property type="component" value="Unassembled WGS sequence"/>
</dbReference>
<proteinExistence type="predicted"/>
<feature type="transmembrane region" description="Helical" evidence="1">
    <location>
        <begin position="154"/>
        <end position="174"/>
    </location>
</feature>
<accession>A0ABD2Q7D6</accession>
<evidence type="ECO:0000313" key="3">
    <source>
        <dbReference type="Proteomes" id="UP001626550"/>
    </source>
</evidence>
<keyword evidence="1" id="KW-0812">Transmembrane</keyword>
<comment type="caution">
    <text evidence="2">The sequence shown here is derived from an EMBL/GenBank/DDBJ whole genome shotgun (WGS) entry which is preliminary data.</text>
</comment>
<keyword evidence="1" id="KW-1133">Transmembrane helix</keyword>
<organism evidence="2 3">
    <name type="scientific">Cichlidogyrus casuarinus</name>
    <dbReference type="NCBI Taxonomy" id="1844966"/>
    <lineage>
        <taxon>Eukaryota</taxon>
        <taxon>Metazoa</taxon>
        <taxon>Spiralia</taxon>
        <taxon>Lophotrochozoa</taxon>
        <taxon>Platyhelminthes</taxon>
        <taxon>Monogenea</taxon>
        <taxon>Monopisthocotylea</taxon>
        <taxon>Dactylogyridea</taxon>
        <taxon>Ancyrocephalidae</taxon>
        <taxon>Cichlidogyrus</taxon>
    </lineage>
</organism>